<dbReference type="SUPFAM" id="SSF53756">
    <property type="entry name" value="UDP-Glycosyltransferase/glycogen phosphorylase"/>
    <property type="match status" value="1"/>
</dbReference>
<dbReference type="EMBL" id="FPLD01000077">
    <property type="protein sequence ID" value="SGZ05742.1"/>
    <property type="molecule type" value="Genomic_DNA"/>
</dbReference>
<evidence type="ECO:0008006" key="3">
    <source>
        <dbReference type="Google" id="ProtNLM"/>
    </source>
</evidence>
<sequence length="349" mass="39799">MSKKYLFYISQNYSFAILRPLQSEIKRRGGNVKWFLEPNVNASYLSVDEEQLTTVEAIQAFNPFAVFVPGNVVPSFIPGIKVGIFHGFDAGKLNRRGEEDHYQIRGCFDLYCTFGHKVTQQFSKLAKSDQTFKITDTGWPAVDPLFSLAPTNNPYHDINDNRKTVLLCSTFSRNLTCAPHVYDTIARLSKTGKWRWLVQFHPKMDSEIVAKYKALGSDNLQFIETDNVIPILQAADVMLCDTSSVLLMFLLQRKPVVTFKGNQQGKHLIKVSTPEQIESALTEALTQPDELMRHIDDYIKYIHAYTDGNSSARVLDAVDNFTYDSLKAKPLNLLRQLKLRKKLGYWKLS</sequence>
<evidence type="ECO:0000313" key="2">
    <source>
        <dbReference type="Proteomes" id="UP000183794"/>
    </source>
</evidence>
<dbReference type="InterPro" id="IPR016886">
    <property type="entry name" value="UCP028458_glyceroPtfrase"/>
</dbReference>
<dbReference type="GO" id="GO:0016020">
    <property type="term" value="C:membrane"/>
    <property type="evidence" value="ECO:0007669"/>
    <property type="project" value="InterPro"/>
</dbReference>
<dbReference type="RefSeq" id="WP_075477688.1">
    <property type="nucleotide sequence ID" value="NZ_CAWRBC010000074.1"/>
</dbReference>
<dbReference type="InterPro" id="IPR043148">
    <property type="entry name" value="TagF_C"/>
</dbReference>
<dbReference type="Pfam" id="PF04464">
    <property type="entry name" value="Glyphos_transf"/>
    <property type="match status" value="1"/>
</dbReference>
<gene>
    <name evidence="1" type="ORF">NVI5450_2950</name>
</gene>
<reference evidence="1 2" key="1">
    <citation type="submission" date="2016-11" db="EMBL/GenBank/DDBJ databases">
        <authorList>
            <person name="Jaros S."/>
            <person name="Januszkiewicz K."/>
            <person name="Wedrychowicz H."/>
        </authorList>
    </citation>
    <scope>NUCLEOTIDE SEQUENCE [LARGE SCALE GENOMIC DNA]</scope>
    <source>
        <strain evidence="1">NVI 5450</strain>
    </source>
</reference>
<evidence type="ECO:0000313" key="1">
    <source>
        <dbReference type="EMBL" id="SGZ05742.1"/>
    </source>
</evidence>
<dbReference type="OrthoDB" id="6212418at2"/>
<dbReference type="Proteomes" id="UP000183794">
    <property type="component" value="Unassembled WGS sequence"/>
</dbReference>
<proteinExistence type="predicted"/>
<dbReference type="InterPro" id="IPR007554">
    <property type="entry name" value="Glycerophosphate_synth"/>
</dbReference>
<dbReference type="AlphaFoldDB" id="A0A1K9ZLT5"/>
<protein>
    <recommendedName>
        <fullName evidence="3">CDP-glycerol--glycerophosphate glycerophosphotransferase</fullName>
    </recommendedName>
</protein>
<organism evidence="1 2">
    <name type="scientific">Moritella viscosa</name>
    <dbReference type="NCBI Taxonomy" id="80854"/>
    <lineage>
        <taxon>Bacteria</taxon>
        <taxon>Pseudomonadati</taxon>
        <taxon>Pseudomonadota</taxon>
        <taxon>Gammaproteobacteria</taxon>
        <taxon>Alteromonadales</taxon>
        <taxon>Moritellaceae</taxon>
        <taxon>Moritella</taxon>
    </lineage>
</organism>
<name>A0A1K9ZLT5_9GAMM</name>
<dbReference type="GO" id="GO:0047355">
    <property type="term" value="F:CDP-glycerol glycerophosphotransferase activity"/>
    <property type="evidence" value="ECO:0007669"/>
    <property type="project" value="InterPro"/>
</dbReference>
<dbReference type="PIRSF" id="PIRSF028458">
    <property type="entry name" value="UCP028458_glyceroPtfrase"/>
    <property type="match status" value="1"/>
</dbReference>
<accession>A0A1K9ZLT5</accession>
<dbReference type="Gene3D" id="3.40.50.12580">
    <property type="match status" value="1"/>
</dbReference>